<proteinExistence type="predicted"/>
<keyword evidence="3" id="KW-0804">Transcription</keyword>
<dbReference type="Gene3D" id="3.40.50.2300">
    <property type="match status" value="2"/>
</dbReference>
<dbReference type="STRING" id="1393122.SAMN05660895_1389"/>
<evidence type="ECO:0000313" key="6">
    <source>
        <dbReference type="Proteomes" id="UP000199537"/>
    </source>
</evidence>
<dbReference type="Pfam" id="PF00356">
    <property type="entry name" value="LacI"/>
    <property type="match status" value="1"/>
</dbReference>
<name>A0A1I7ND45_9BACT</name>
<reference evidence="6" key="1">
    <citation type="submission" date="2016-10" db="EMBL/GenBank/DDBJ databases">
        <authorList>
            <person name="Varghese N."/>
            <person name="Submissions S."/>
        </authorList>
    </citation>
    <scope>NUCLEOTIDE SEQUENCE [LARGE SCALE GENOMIC DNA]</scope>
    <source>
        <strain evidence="6">DSM 14807</strain>
    </source>
</reference>
<dbReference type="InterPro" id="IPR000843">
    <property type="entry name" value="HTH_LacI"/>
</dbReference>
<dbReference type="OrthoDB" id="667031at2"/>
<dbReference type="PANTHER" id="PTHR30146:SF109">
    <property type="entry name" value="HTH-TYPE TRANSCRIPTIONAL REGULATOR GALS"/>
    <property type="match status" value="1"/>
</dbReference>
<dbReference type="GO" id="GO:0003700">
    <property type="term" value="F:DNA-binding transcription factor activity"/>
    <property type="evidence" value="ECO:0007669"/>
    <property type="project" value="TreeGrafter"/>
</dbReference>
<dbReference type="InterPro" id="IPR001761">
    <property type="entry name" value="Peripla_BP/Lac1_sug-bd_dom"/>
</dbReference>
<dbReference type="InterPro" id="IPR028082">
    <property type="entry name" value="Peripla_BP_I"/>
</dbReference>
<dbReference type="AlphaFoldDB" id="A0A1I7ND45"/>
<dbReference type="InterPro" id="IPR010982">
    <property type="entry name" value="Lambda_DNA-bd_dom_sf"/>
</dbReference>
<dbReference type="Gene3D" id="1.10.260.40">
    <property type="entry name" value="lambda repressor-like DNA-binding domains"/>
    <property type="match status" value="1"/>
</dbReference>
<dbReference type="SMART" id="SM00354">
    <property type="entry name" value="HTH_LACI"/>
    <property type="match status" value="1"/>
</dbReference>
<dbReference type="Pfam" id="PF00532">
    <property type="entry name" value="Peripla_BP_1"/>
    <property type="match status" value="1"/>
</dbReference>
<dbReference type="CDD" id="cd01392">
    <property type="entry name" value="HTH_LacI"/>
    <property type="match status" value="1"/>
</dbReference>
<evidence type="ECO:0000256" key="3">
    <source>
        <dbReference type="ARBA" id="ARBA00023163"/>
    </source>
</evidence>
<dbReference type="Proteomes" id="UP000199537">
    <property type="component" value="Unassembled WGS sequence"/>
</dbReference>
<dbReference type="SUPFAM" id="SSF47413">
    <property type="entry name" value="lambda repressor-like DNA-binding domains"/>
    <property type="match status" value="1"/>
</dbReference>
<dbReference type="PANTHER" id="PTHR30146">
    <property type="entry name" value="LACI-RELATED TRANSCRIPTIONAL REPRESSOR"/>
    <property type="match status" value="1"/>
</dbReference>
<dbReference type="CDD" id="cd06267">
    <property type="entry name" value="PBP1_LacI_sugar_binding-like"/>
    <property type="match status" value="1"/>
</dbReference>
<accession>A0A1I7ND45</accession>
<dbReference type="RefSeq" id="WP_092459247.1">
    <property type="nucleotide sequence ID" value="NZ_FPCJ01000001.1"/>
</dbReference>
<evidence type="ECO:0000256" key="1">
    <source>
        <dbReference type="ARBA" id="ARBA00023015"/>
    </source>
</evidence>
<protein>
    <submittedName>
        <fullName evidence="5">Transcriptional regulator, LacI family</fullName>
    </submittedName>
</protein>
<evidence type="ECO:0000313" key="5">
    <source>
        <dbReference type="EMBL" id="SFV32580.1"/>
    </source>
</evidence>
<evidence type="ECO:0000256" key="2">
    <source>
        <dbReference type="ARBA" id="ARBA00023125"/>
    </source>
</evidence>
<organism evidence="5 6">
    <name type="scientific">Thermoflavifilum thermophilum</name>
    <dbReference type="NCBI Taxonomy" id="1393122"/>
    <lineage>
        <taxon>Bacteria</taxon>
        <taxon>Pseudomonadati</taxon>
        <taxon>Bacteroidota</taxon>
        <taxon>Chitinophagia</taxon>
        <taxon>Chitinophagales</taxon>
        <taxon>Chitinophagaceae</taxon>
        <taxon>Thermoflavifilum</taxon>
    </lineage>
</organism>
<keyword evidence="6" id="KW-1185">Reference proteome</keyword>
<dbReference type="EMBL" id="FPCJ01000001">
    <property type="protein sequence ID" value="SFV32580.1"/>
    <property type="molecule type" value="Genomic_DNA"/>
</dbReference>
<evidence type="ECO:0000259" key="4">
    <source>
        <dbReference type="PROSITE" id="PS50932"/>
    </source>
</evidence>
<feature type="domain" description="HTH lacI-type" evidence="4">
    <location>
        <begin position="6"/>
        <end position="60"/>
    </location>
</feature>
<keyword evidence="2" id="KW-0238">DNA-binding</keyword>
<gene>
    <name evidence="5" type="ORF">SAMN05660895_1389</name>
</gene>
<dbReference type="GO" id="GO:0000976">
    <property type="term" value="F:transcription cis-regulatory region binding"/>
    <property type="evidence" value="ECO:0007669"/>
    <property type="project" value="TreeGrafter"/>
</dbReference>
<dbReference type="PROSITE" id="PS50932">
    <property type="entry name" value="HTH_LACI_2"/>
    <property type="match status" value="1"/>
</dbReference>
<keyword evidence="1" id="KW-0805">Transcription regulation</keyword>
<sequence length="354" mass="39719">MKYSAPTIKDIARALNLSTSTVSRALRDSYEINPATKKLVLEYAAKLNYHPNPIALSLRERRSLSLGVVVCEVANSFFSQVINGVESIAYEKGYQVIISQSRESSVKEWRGLQYLASRSVDGLLMSLSTETTDLSMIRQLHAQGLPIVFFDRVAEDIPTHKVTVDGFQASYKAVSHLIENGYRRIAILANAAFLSITKERLAGYQKALAEHGLPLRESYIRYCDHGGMYYDEVESALRSLLAETPRPDAIFAASDKLTTNSLRVLRLLQIKIPDQMALAGFSNSELTELLDPPLTVIKQPAFEMGRIATELLLQLIESKRPVKEFETRKLQAEVLVRASTLPRKKRIVQYPTSR</sequence>
<dbReference type="SUPFAM" id="SSF53822">
    <property type="entry name" value="Periplasmic binding protein-like I"/>
    <property type="match status" value="1"/>
</dbReference>